<proteinExistence type="predicted"/>
<feature type="transmembrane region" description="Helical" evidence="1">
    <location>
        <begin position="60"/>
        <end position="78"/>
    </location>
</feature>
<accession>A0A1T5DZJ7</accession>
<keyword evidence="1" id="KW-1133">Transmembrane helix</keyword>
<dbReference type="EMBL" id="FUYY01000007">
    <property type="protein sequence ID" value="SKB76863.1"/>
    <property type="molecule type" value="Genomic_DNA"/>
</dbReference>
<protein>
    <submittedName>
        <fullName evidence="2">Uncharacterized protein</fullName>
    </submittedName>
</protein>
<keyword evidence="1" id="KW-0812">Transmembrane</keyword>
<reference evidence="3" key="1">
    <citation type="submission" date="2017-02" db="EMBL/GenBank/DDBJ databases">
        <authorList>
            <person name="Varghese N."/>
            <person name="Submissions S."/>
        </authorList>
    </citation>
    <scope>NUCLEOTIDE SEQUENCE [LARGE SCALE GENOMIC DNA]</scope>
    <source>
        <strain evidence="3">DSM 23405</strain>
    </source>
</reference>
<dbReference type="Proteomes" id="UP000190230">
    <property type="component" value="Unassembled WGS sequence"/>
</dbReference>
<evidence type="ECO:0000313" key="3">
    <source>
        <dbReference type="Proteomes" id="UP000190230"/>
    </source>
</evidence>
<dbReference type="STRING" id="241145.SAMN05660776_2884"/>
<evidence type="ECO:0000313" key="2">
    <source>
        <dbReference type="EMBL" id="SKB76863.1"/>
    </source>
</evidence>
<evidence type="ECO:0000256" key="1">
    <source>
        <dbReference type="SAM" id="Phobius"/>
    </source>
</evidence>
<name>A0A1T5DZJ7_9FLAO</name>
<organism evidence="2 3">
    <name type="scientific">Salegentibacter holothuriorum</name>
    <dbReference type="NCBI Taxonomy" id="241145"/>
    <lineage>
        <taxon>Bacteria</taxon>
        <taxon>Pseudomonadati</taxon>
        <taxon>Bacteroidota</taxon>
        <taxon>Flavobacteriia</taxon>
        <taxon>Flavobacteriales</taxon>
        <taxon>Flavobacteriaceae</taxon>
        <taxon>Salegentibacter</taxon>
    </lineage>
</organism>
<keyword evidence="3" id="KW-1185">Reference proteome</keyword>
<dbReference type="RefSeq" id="WP_079721722.1">
    <property type="nucleotide sequence ID" value="NZ_FUYY01000007.1"/>
</dbReference>
<feature type="transmembrane region" description="Helical" evidence="1">
    <location>
        <begin position="37"/>
        <end position="54"/>
    </location>
</feature>
<dbReference type="OrthoDB" id="9816361at2"/>
<keyword evidence="1" id="KW-0472">Membrane</keyword>
<dbReference type="AlphaFoldDB" id="A0A1T5DZJ7"/>
<gene>
    <name evidence="2" type="ORF">SAMN05660776_2884</name>
</gene>
<sequence length="97" mass="11500">MNTNSLKAKLLSKQQAYILFFIFQAPYAYVGKWKMQLLYWFVCLPIFAHIFMISTGEFASILPISLLLIWPINQFFAIPNKIKKYNLKIYEEQIKSK</sequence>